<keyword evidence="3" id="KW-1185">Reference proteome</keyword>
<dbReference type="KEGG" id="tje:TJEJU_0067"/>
<keyword evidence="1" id="KW-1133">Transmembrane helix</keyword>
<dbReference type="EMBL" id="LT899436">
    <property type="protein sequence ID" value="SNR13876.1"/>
    <property type="molecule type" value="Genomic_DNA"/>
</dbReference>
<feature type="transmembrane region" description="Helical" evidence="1">
    <location>
        <begin position="6"/>
        <end position="26"/>
    </location>
</feature>
<evidence type="ECO:0000313" key="3">
    <source>
        <dbReference type="Proteomes" id="UP000215214"/>
    </source>
</evidence>
<dbReference type="AlphaFoldDB" id="A0A238U4C9"/>
<evidence type="ECO:0000256" key="1">
    <source>
        <dbReference type="SAM" id="Phobius"/>
    </source>
</evidence>
<evidence type="ECO:0000313" key="2">
    <source>
        <dbReference type="EMBL" id="SNR13876.1"/>
    </source>
</evidence>
<keyword evidence="1" id="KW-0472">Membrane</keyword>
<accession>A0A238U4C9</accession>
<gene>
    <name evidence="2" type="ORF">TJEJU_0067</name>
</gene>
<keyword evidence="1" id="KW-0812">Transmembrane</keyword>
<dbReference type="OrthoDB" id="9912314at2"/>
<protein>
    <submittedName>
        <fullName evidence="2">Uncharacterized protein</fullName>
    </submittedName>
</protein>
<sequence length="191" mass="22520">MKKGCLIIFFTLTILIVSITGYIILFPEKPASEKTKKEILLAEFNQIEDTEKLNKKIEVLFFLEKNKHIILDSLRDVLNRKETYFNLDTFSKREPRLPIKLLNELSKISSNDRIDYQLRITENEKFSLTSTITDYKNYLYIIRDFSRIDSLNIDDKIEKLSKTILIKDNVQYKLTIKDAFNDIDPNNFAPN</sequence>
<dbReference type="Proteomes" id="UP000215214">
    <property type="component" value="Chromosome TJEJU"/>
</dbReference>
<organism evidence="2 3">
    <name type="scientific">Tenacibaculum jejuense</name>
    <dbReference type="NCBI Taxonomy" id="584609"/>
    <lineage>
        <taxon>Bacteria</taxon>
        <taxon>Pseudomonadati</taxon>
        <taxon>Bacteroidota</taxon>
        <taxon>Flavobacteriia</taxon>
        <taxon>Flavobacteriales</taxon>
        <taxon>Flavobacteriaceae</taxon>
        <taxon>Tenacibaculum</taxon>
    </lineage>
</organism>
<reference evidence="2 3" key="1">
    <citation type="submission" date="2017-07" db="EMBL/GenBank/DDBJ databases">
        <authorList>
            <person name="Sun Z.S."/>
            <person name="Albrecht U."/>
            <person name="Echele G."/>
            <person name="Lee C.C."/>
        </authorList>
    </citation>
    <scope>NUCLEOTIDE SEQUENCE [LARGE SCALE GENOMIC DNA]</scope>
    <source>
        <strain evidence="3">type strain: KCTC 22618</strain>
    </source>
</reference>
<name>A0A238U4C9_9FLAO</name>
<proteinExistence type="predicted"/>
<dbReference type="RefSeq" id="WP_095068749.1">
    <property type="nucleotide sequence ID" value="NZ_LT899436.1"/>
</dbReference>